<reference evidence="4 5" key="1">
    <citation type="journal article" date="2024" name="G3 (Bethesda)">
        <title>Genome assembly of Hibiscus sabdariffa L. provides insights into metabolisms of medicinal natural products.</title>
        <authorList>
            <person name="Kim T."/>
        </authorList>
    </citation>
    <scope>NUCLEOTIDE SEQUENCE [LARGE SCALE GENOMIC DNA]</scope>
    <source>
        <strain evidence="4">TK-2024</strain>
        <tissue evidence="4">Old leaves</tissue>
    </source>
</reference>
<dbReference type="InterPro" id="IPR036396">
    <property type="entry name" value="Cyt_P450_sf"/>
</dbReference>
<keyword evidence="5" id="KW-1185">Reference proteome</keyword>
<dbReference type="Proteomes" id="UP001396334">
    <property type="component" value="Unassembled WGS sequence"/>
</dbReference>
<proteinExistence type="inferred from homology"/>
<evidence type="ECO:0000313" key="5">
    <source>
        <dbReference type="Proteomes" id="UP001396334"/>
    </source>
</evidence>
<comment type="similarity">
    <text evidence="1">Belongs to the cytochrome P450 family.</text>
</comment>
<dbReference type="PANTHER" id="PTHR47955:SF15">
    <property type="entry name" value="CYTOCHROME P450 71A2-LIKE"/>
    <property type="match status" value="1"/>
</dbReference>
<gene>
    <name evidence="4" type="ORF">V6N11_015270</name>
</gene>
<comment type="caution">
    <text evidence="4">The sequence shown here is derived from an EMBL/GenBank/DDBJ whole genome shotgun (WGS) entry which is preliminary data.</text>
</comment>
<keyword evidence="3" id="KW-0408">Iron</keyword>
<dbReference type="PANTHER" id="PTHR47955">
    <property type="entry name" value="CYTOCHROME P450 FAMILY 71 PROTEIN"/>
    <property type="match status" value="1"/>
</dbReference>
<protein>
    <submittedName>
        <fullName evidence="4">Uncharacterized protein</fullName>
    </submittedName>
</protein>
<keyword evidence="2" id="KW-0479">Metal-binding</keyword>
<dbReference type="EMBL" id="JBBPBN010000004">
    <property type="protein sequence ID" value="KAK9040092.1"/>
    <property type="molecule type" value="Genomic_DNA"/>
</dbReference>
<evidence type="ECO:0000256" key="2">
    <source>
        <dbReference type="ARBA" id="ARBA00022723"/>
    </source>
</evidence>
<evidence type="ECO:0000256" key="3">
    <source>
        <dbReference type="ARBA" id="ARBA00023004"/>
    </source>
</evidence>
<evidence type="ECO:0000256" key="1">
    <source>
        <dbReference type="ARBA" id="ARBA00010617"/>
    </source>
</evidence>
<evidence type="ECO:0000313" key="4">
    <source>
        <dbReference type="EMBL" id="KAK9040092.1"/>
    </source>
</evidence>
<dbReference type="SUPFAM" id="SSF48264">
    <property type="entry name" value="Cytochrome P450"/>
    <property type="match status" value="1"/>
</dbReference>
<organism evidence="4 5">
    <name type="scientific">Hibiscus sabdariffa</name>
    <name type="common">roselle</name>
    <dbReference type="NCBI Taxonomy" id="183260"/>
    <lineage>
        <taxon>Eukaryota</taxon>
        <taxon>Viridiplantae</taxon>
        <taxon>Streptophyta</taxon>
        <taxon>Embryophyta</taxon>
        <taxon>Tracheophyta</taxon>
        <taxon>Spermatophyta</taxon>
        <taxon>Magnoliopsida</taxon>
        <taxon>eudicotyledons</taxon>
        <taxon>Gunneridae</taxon>
        <taxon>Pentapetalae</taxon>
        <taxon>rosids</taxon>
        <taxon>malvids</taxon>
        <taxon>Malvales</taxon>
        <taxon>Malvaceae</taxon>
        <taxon>Malvoideae</taxon>
        <taxon>Hibiscus</taxon>
    </lineage>
</organism>
<accession>A0ABR2TRL0</accession>
<name>A0ABR2TRL0_9ROSI</name>
<sequence length="77" mass="8721">MVMGKEGKEDGNFGELAKRLVKSFAGFSFEDFFPHSGWLDVLTEHVGRLKAIFNEMDALLDSVIEERINSPENNMLD</sequence>